<dbReference type="CDD" id="cd00383">
    <property type="entry name" value="trans_reg_C"/>
    <property type="match status" value="1"/>
</dbReference>
<dbReference type="Gene3D" id="1.10.10.10">
    <property type="entry name" value="Winged helix-like DNA-binding domain superfamily/Winged helix DNA-binding domain"/>
    <property type="match status" value="1"/>
</dbReference>
<dbReference type="Pfam" id="PF00486">
    <property type="entry name" value="Trans_reg_C"/>
    <property type="match status" value="1"/>
</dbReference>
<protein>
    <submittedName>
        <fullName evidence="8">Response regulator transcription factor</fullName>
    </submittedName>
</protein>
<dbReference type="InterPro" id="IPR039420">
    <property type="entry name" value="WalR-like"/>
</dbReference>
<evidence type="ECO:0000313" key="9">
    <source>
        <dbReference type="Proteomes" id="UP001561046"/>
    </source>
</evidence>
<dbReference type="Proteomes" id="UP001561046">
    <property type="component" value="Unassembled WGS sequence"/>
</dbReference>
<sequence length="221" mass="24169">MRVLVVEDDPALRLGISRMLQAEGWQVDAVTDGEYALSATATQDYDAAVLDLGLPRRGGLEVLSRWRSLGKDLAVLILTANDGLTSRLQGLNNGADDYLAKPFEPEELVARLRAVTRRRSGNASNLLSLGNLRFNTDTKELYFGQERLALSPREAALLELLMSSHGSAVPKSRIISAMSSWESNFSANSVEIYILKLRRKLAPAGVNIVTLRGVGYALELL</sequence>
<comment type="caution">
    <text evidence="8">The sequence shown here is derived from an EMBL/GenBank/DDBJ whole genome shotgun (WGS) entry which is preliminary data.</text>
</comment>
<evidence type="ECO:0000259" key="6">
    <source>
        <dbReference type="PROSITE" id="PS50110"/>
    </source>
</evidence>
<keyword evidence="1" id="KW-0805">Transcription regulation</keyword>
<dbReference type="PROSITE" id="PS50110">
    <property type="entry name" value="RESPONSE_REGULATORY"/>
    <property type="match status" value="1"/>
</dbReference>
<feature type="modified residue" description="4-aspartylphosphate" evidence="4">
    <location>
        <position position="51"/>
    </location>
</feature>
<evidence type="ECO:0000256" key="1">
    <source>
        <dbReference type="ARBA" id="ARBA00023015"/>
    </source>
</evidence>
<organism evidence="8 9">
    <name type="scientific">Comamonas guangdongensis</name>
    <dbReference type="NCBI Taxonomy" id="510515"/>
    <lineage>
        <taxon>Bacteria</taxon>
        <taxon>Pseudomonadati</taxon>
        <taxon>Pseudomonadota</taxon>
        <taxon>Betaproteobacteria</taxon>
        <taxon>Burkholderiales</taxon>
        <taxon>Comamonadaceae</taxon>
        <taxon>Comamonas</taxon>
    </lineage>
</organism>
<dbReference type="InterPro" id="IPR001789">
    <property type="entry name" value="Sig_transdc_resp-reg_receiver"/>
</dbReference>
<evidence type="ECO:0000256" key="4">
    <source>
        <dbReference type="PROSITE-ProRule" id="PRU00169"/>
    </source>
</evidence>
<dbReference type="RefSeq" id="WP_369339636.1">
    <property type="nucleotide sequence ID" value="NZ_JBFYGN010000021.1"/>
</dbReference>
<dbReference type="PANTHER" id="PTHR48111">
    <property type="entry name" value="REGULATOR OF RPOS"/>
    <property type="match status" value="1"/>
</dbReference>
<keyword evidence="4" id="KW-0597">Phosphoprotein</keyword>
<dbReference type="SMART" id="SM00448">
    <property type="entry name" value="REC"/>
    <property type="match status" value="1"/>
</dbReference>
<evidence type="ECO:0000256" key="2">
    <source>
        <dbReference type="ARBA" id="ARBA00023125"/>
    </source>
</evidence>
<keyword evidence="3" id="KW-0804">Transcription</keyword>
<dbReference type="InterPro" id="IPR001867">
    <property type="entry name" value="OmpR/PhoB-type_DNA-bd"/>
</dbReference>
<evidence type="ECO:0000259" key="7">
    <source>
        <dbReference type="PROSITE" id="PS51755"/>
    </source>
</evidence>
<dbReference type="Gene3D" id="3.40.50.2300">
    <property type="match status" value="1"/>
</dbReference>
<dbReference type="Gene3D" id="6.10.250.690">
    <property type="match status" value="1"/>
</dbReference>
<dbReference type="Pfam" id="PF00072">
    <property type="entry name" value="Response_reg"/>
    <property type="match status" value="1"/>
</dbReference>
<keyword evidence="9" id="KW-1185">Reference proteome</keyword>
<dbReference type="PANTHER" id="PTHR48111:SF67">
    <property type="entry name" value="TRANSCRIPTIONAL REGULATORY PROTEIN TCTD"/>
    <property type="match status" value="1"/>
</dbReference>
<evidence type="ECO:0000313" key="8">
    <source>
        <dbReference type="EMBL" id="MEX8194456.1"/>
    </source>
</evidence>
<dbReference type="PROSITE" id="PS51755">
    <property type="entry name" value="OMPR_PHOB"/>
    <property type="match status" value="1"/>
</dbReference>
<accession>A0ABV3ZYV9</accession>
<evidence type="ECO:0000256" key="3">
    <source>
        <dbReference type="ARBA" id="ARBA00023163"/>
    </source>
</evidence>
<feature type="domain" description="Response regulatory" evidence="6">
    <location>
        <begin position="2"/>
        <end position="116"/>
    </location>
</feature>
<dbReference type="SUPFAM" id="SSF52172">
    <property type="entry name" value="CheY-like"/>
    <property type="match status" value="1"/>
</dbReference>
<dbReference type="EMBL" id="JBFYGN010000021">
    <property type="protein sequence ID" value="MEX8194456.1"/>
    <property type="molecule type" value="Genomic_DNA"/>
</dbReference>
<feature type="domain" description="OmpR/PhoB-type" evidence="7">
    <location>
        <begin position="124"/>
        <end position="220"/>
    </location>
</feature>
<feature type="DNA-binding region" description="OmpR/PhoB-type" evidence="5">
    <location>
        <begin position="124"/>
        <end position="220"/>
    </location>
</feature>
<evidence type="ECO:0000256" key="5">
    <source>
        <dbReference type="PROSITE-ProRule" id="PRU01091"/>
    </source>
</evidence>
<name>A0ABV3ZYV9_9BURK</name>
<dbReference type="InterPro" id="IPR011006">
    <property type="entry name" value="CheY-like_superfamily"/>
</dbReference>
<gene>
    <name evidence="8" type="ORF">AB6724_16610</name>
</gene>
<dbReference type="InterPro" id="IPR036388">
    <property type="entry name" value="WH-like_DNA-bd_sf"/>
</dbReference>
<keyword evidence="2 5" id="KW-0238">DNA-binding</keyword>
<dbReference type="CDD" id="cd17624">
    <property type="entry name" value="REC_OmpR_PmrA-like"/>
    <property type="match status" value="1"/>
</dbReference>
<proteinExistence type="predicted"/>
<dbReference type="SMART" id="SM00862">
    <property type="entry name" value="Trans_reg_C"/>
    <property type="match status" value="1"/>
</dbReference>
<reference evidence="8 9" key="1">
    <citation type="journal article" date="2013" name="Int. J. Syst. Evol. Microbiol.">
        <title>Comamonas guangdongensis sp. nov., isolated from subterranean forest sediment, and emended description of the genus Comamonas.</title>
        <authorList>
            <person name="Zhang J."/>
            <person name="Wang Y."/>
            <person name="Zhou S."/>
            <person name="Wu C."/>
            <person name="He J."/>
            <person name="Li F."/>
        </authorList>
    </citation>
    <scope>NUCLEOTIDE SEQUENCE [LARGE SCALE GENOMIC DNA]</scope>
    <source>
        <strain evidence="8 9">CCTCC AB2011133</strain>
    </source>
</reference>